<feature type="region of interest" description="Disordered" evidence="9">
    <location>
        <begin position="286"/>
        <end position="316"/>
    </location>
</feature>
<comment type="caution">
    <text evidence="11">The sequence shown here is derived from an EMBL/GenBank/DDBJ whole genome shotgun (WGS) entry which is preliminary data.</text>
</comment>
<feature type="compositionally biased region" description="Basic and acidic residues" evidence="9">
    <location>
        <begin position="506"/>
        <end position="524"/>
    </location>
</feature>
<reference evidence="11 12" key="1">
    <citation type="submission" date="2024-02" db="EMBL/GenBank/DDBJ databases">
        <title>Chromosome-scale genome assembly of the rough periwinkle Littorina saxatilis.</title>
        <authorList>
            <person name="De Jode A."/>
            <person name="Faria R."/>
            <person name="Formenti G."/>
            <person name="Sims Y."/>
            <person name="Smith T.P."/>
            <person name="Tracey A."/>
            <person name="Wood J.M.D."/>
            <person name="Zagrodzka Z.B."/>
            <person name="Johannesson K."/>
            <person name="Butlin R.K."/>
            <person name="Leder E.H."/>
        </authorList>
    </citation>
    <scope>NUCLEOTIDE SEQUENCE [LARGE SCALE GENOMIC DNA]</scope>
    <source>
        <strain evidence="11">Snail1</strain>
        <tissue evidence="11">Muscle</tissue>
    </source>
</reference>
<dbReference type="GO" id="GO:0008143">
    <property type="term" value="F:poly(A) binding"/>
    <property type="evidence" value="ECO:0007669"/>
    <property type="project" value="InterPro"/>
</dbReference>
<comment type="subcellular location">
    <subcellularLocation>
        <location evidence="1">Nucleus</location>
    </subcellularLocation>
</comment>
<accession>A0AAN9B435</accession>
<keyword evidence="4" id="KW-0479">Metal-binding</keyword>
<dbReference type="Pfam" id="PF14608">
    <property type="entry name" value="zf-CCCH_2"/>
    <property type="match status" value="5"/>
</dbReference>
<evidence type="ECO:0000256" key="8">
    <source>
        <dbReference type="ARBA" id="ARBA00023242"/>
    </source>
</evidence>
<evidence type="ECO:0000256" key="1">
    <source>
        <dbReference type="ARBA" id="ARBA00004123"/>
    </source>
</evidence>
<evidence type="ECO:0000256" key="4">
    <source>
        <dbReference type="ARBA" id="ARBA00022723"/>
    </source>
</evidence>
<evidence type="ECO:0000313" key="12">
    <source>
        <dbReference type="Proteomes" id="UP001374579"/>
    </source>
</evidence>
<dbReference type="InterPro" id="IPR002483">
    <property type="entry name" value="PWI_dom"/>
</dbReference>
<comment type="similarity">
    <text evidence="2">Belongs to the ZC3H14 family.</text>
</comment>
<dbReference type="GO" id="GO:0008270">
    <property type="term" value="F:zinc ion binding"/>
    <property type="evidence" value="ECO:0007669"/>
    <property type="project" value="UniProtKB-KW"/>
</dbReference>
<dbReference type="EMBL" id="JBAMIC010000012">
    <property type="protein sequence ID" value="KAK7098921.1"/>
    <property type="molecule type" value="Genomic_DNA"/>
</dbReference>
<gene>
    <name evidence="11" type="ORF">V1264_003136</name>
</gene>
<name>A0AAN9B435_9CAEN</name>
<evidence type="ECO:0000259" key="10">
    <source>
        <dbReference type="Pfam" id="PF01480"/>
    </source>
</evidence>
<evidence type="ECO:0000313" key="11">
    <source>
        <dbReference type="EMBL" id="KAK7098921.1"/>
    </source>
</evidence>
<protein>
    <recommendedName>
        <fullName evidence="3">Zinc finger CCCH domain-containing protein 14</fullName>
    </recommendedName>
</protein>
<dbReference type="Gene3D" id="4.10.1000.30">
    <property type="match status" value="2"/>
</dbReference>
<feature type="region of interest" description="Disordered" evidence="9">
    <location>
        <begin position="333"/>
        <end position="369"/>
    </location>
</feature>
<dbReference type="Proteomes" id="UP001374579">
    <property type="component" value="Unassembled WGS sequence"/>
</dbReference>
<evidence type="ECO:0000256" key="5">
    <source>
        <dbReference type="ARBA" id="ARBA00022737"/>
    </source>
</evidence>
<dbReference type="GO" id="GO:0043488">
    <property type="term" value="P:regulation of mRNA stability"/>
    <property type="evidence" value="ECO:0007669"/>
    <property type="project" value="InterPro"/>
</dbReference>
<feature type="region of interest" description="Disordered" evidence="9">
    <location>
        <begin position="80"/>
        <end position="153"/>
    </location>
</feature>
<dbReference type="Pfam" id="PF01480">
    <property type="entry name" value="PWI"/>
    <property type="match status" value="1"/>
</dbReference>
<dbReference type="PANTHER" id="PTHR14738">
    <property type="entry name" value="ZINC FINGER CCCH DOMAIN-CONTAINING PROTEIN 14"/>
    <property type="match status" value="1"/>
</dbReference>
<dbReference type="InterPro" id="IPR040366">
    <property type="entry name" value="Nab2/ZC3H14"/>
</dbReference>
<dbReference type="PANTHER" id="PTHR14738:SF29">
    <property type="entry name" value="ZINC FINGER CCCH DOMAIN-CONTAINING PROTEIN 14"/>
    <property type="match status" value="1"/>
</dbReference>
<keyword evidence="6" id="KW-0863">Zinc-finger</keyword>
<evidence type="ECO:0000256" key="6">
    <source>
        <dbReference type="ARBA" id="ARBA00022771"/>
    </source>
</evidence>
<feature type="region of interest" description="Disordered" evidence="9">
    <location>
        <begin position="558"/>
        <end position="610"/>
    </location>
</feature>
<evidence type="ECO:0000256" key="2">
    <source>
        <dbReference type="ARBA" id="ARBA00008423"/>
    </source>
</evidence>
<proteinExistence type="inferred from homology"/>
<keyword evidence="7" id="KW-0862">Zinc</keyword>
<keyword evidence="8" id="KW-0539">Nucleus</keyword>
<feature type="compositionally biased region" description="Basic and acidic residues" evidence="9">
    <location>
        <begin position="88"/>
        <end position="151"/>
    </location>
</feature>
<keyword evidence="12" id="KW-1185">Reference proteome</keyword>
<feature type="compositionally biased region" description="Polar residues" evidence="9">
    <location>
        <begin position="289"/>
        <end position="302"/>
    </location>
</feature>
<feature type="domain" description="PWI" evidence="10">
    <location>
        <begin position="11"/>
        <end position="75"/>
    </location>
</feature>
<keyword evidence="5" id="KW-0677">Repeat</keyword>
<dbReference type="GO" id="GO:0005737">
    <property type="term" value="C:cytoplasm"/>
    <property type="evidence" value="ECO:0007669"/>
    <property type="project" value="TreeGrafter"/>
</dbReference>
<dbReference type="AlphaFoldDB" id="A0AAN9B435"/>
<evidence type="ECO:0000256" key="3">
    <source>
        <dbReference type="ARBA" id="ARBA00015071"/>
    </source>
</evidence>
<feature type="compositionally biased region" description="Basic and acidic residues" evidence="9">
    <location>
        <begin position="423"/>
        <end position="449"/>
    </location>
</feature>
<feature type="region of interest" description="Disordered" evidence="9">
    <location>
        <begin position="404"/>
        <end position="524"/>
    </location>
</feature>
<dbReference type="FunFam" id="4.10.1000.30:FF:000001">
    <property type="entry name" value="Zinc finger CCCH domain-containing protein 14"/>
    <property type="match status" value="1"/>
</dbReference>
<sequence>MEIGNEISHKIRSAIKAKLVELGSYVDDELPDYIMVMVANKKSQFQMSEDLGLFLGNNTEKFTTWLHSLLQKLQSITSDTAAAVPGKPSEKAVSVEKPKLKDQATSDYDANKARKTSTDESNTKKLDLSHLPESQKESRKRKSDSDLEIVDKPPGSIDVSVKSVVTDSDADFLVTASTHREPAYQSVSPAKEQSVKPATTDVIVAQTADAQKQAVSLSASTGAFDGGIQVVEDDDLSDLLLTENDELTEELEQETPIVVVTSNKKSDAQKVIRVLTLSDDDVSTERQRGTSSVVMSRISTKDLSPPRTSRPRALASPIRQTVRRVPVRMVEPRPSELQTRKRRGPVSVIGSVTHDSEEDDGGYDPHNPAVGNVASVVRVTARKSSVPPKMQANKSLLLKAMTEAEKSVETRRRVAITPIKPFMRSEGRERSRERDRDRDRRDRSRDQNRHGRSVSSSGPRESGHPSMRLAQASLRQAIAQPGASRHSDPPVYIPTKKVQPAPRAGSGDRRGIVSKSKRQEVEDRAWLDKEEVTVSPRKLIKREKGAPLVNFVIEAELDTETATQNPSSLLPPIKIKQEPRSENASPERNSPAPEPPVARKQKKSADGNVIDSRFVEYELEMVPSPTEEVRSESGSQGVPILLEDMDQDELLLDQDVIELDASPPPSPAAKEEDLRQSMVKEKAKDKTRFVVTLDGVDSVHYEMEVTEGGRYEEKMVMSGVQPSVLSQTPAAAAPQLKDPPIIKSPPKIQPMNINLKDSDEEGEEMEAEEATPLTQAKIAERCKFWPACVNGAACEYHHPTVQCKTFPMCKFGEKCLYIHPNCRFDSKCARPDCPYTHSSRRSVPTYQPAYQPEYRPPPPPPVITPSPRSLNPPQCKFFPACSNLSCPFFHPKPCRFGLTCKNREKGCPFYHPSLPSRKQLTWAAGKTTAVPTPVSVVAATVSYAK</sequence>
<evidence type="ECO:0000256" key="7">
    <source>
        <dbReference type="ARBA" id="ARBA00022833"/>
    </source>
</evidence>
<evidence type="ECO:0000256" key="9">
    <source>
        <dbReference type="SAM" id="MobiDB-lite"/>
    </source>
</evidence>
<dbReference type="Gene3D" id="1.20.1390.10">
    <property type="entry name" value="PWI domain"/>
    <property type="match status" value="1"/>
</dbReference>
<dbReference type="GO" id="GO:0005634">
    <property type="term" value="C:nucleus"/>
    <property type="evidence" value="ECO:0007669"/>
    <property type="project" value="UniProtKB-SubCell"/>
</dbReference>
<organism evidence="11 12">
    <name type="scientific">Littorina saxatilis</name>
    <dbReference type="NCBI Taxonomy" id="31220"/>
    <lineage>
        <taxon>Eukaryota</taxon>
        <taxon>Metazoa</taxon>
        <taxon>Spiralia</taxon>
        <taxon>Lophotrochozoa</taxon>
        <taxon>Mollusca</taxon>
        <taxon>Gastropoda</taxon>
        <taxon>Caenogastropoda</taxon>
        <taxon>Littorinimorpha</taxon>
        <taxon>Littorinoidea</taxon>
        <taxon>Littorinidae</taxon>
        <taxon>Littorina</taxon>
    </lineage>
</organism>